<protein>
    <submittedName>
        <fullName evidence="2">CD48 antigen-like isoform X1</fullName>
    </submittedName>
</protein>
<organism evidence="1 2">
    <name type="scientific">Danio rerio</name>
    <name type="common">Zebrafish</name>
    <name type="synonym">Brachydanio rerio</name>
    <dbReference type="NCBI Taxonomy" id="7955"/>
    <lineage>
        <taxon>Eukaryota</taxon>
        <taxon>Metazoa</taxon>
        <taxon>Chordata</taxon>
        <taxon>Craniata</taxon>
        <taxon>Vertebrata</taxon>
        <taxon>Euteleostomi</taxon>
        <taxon>Actinopterygii</taxon>
        <taxon>Neopterygii</taxon>
        <taxon>Teleostei</taxon>
        <taxon>Ostariophysi</taxon>
        <taxon>Cypriniformes</taxon>
        <taxon>Danionidae</taxon>
        <taxon>Danioninae</taxon>
        <taxon>Danio</taxon>
    </lineage>
</organism>
<sequence>MTFRLLLSFFLLTYNTGFSADISVFVQTGDWVQLDLQTQPQPEFDFLDWIDEKLTTIVRYIHVTKSVKFYDSYIDSVYFNDTSFSLTLKNMQKTDSGLYTARIHGKLNQEITYKVSVIDEVEAPVLTVTSNLSSSELCSLTCSGRNINISSIYNSSSCYEEEVTSADEHTIQINCNNTFIMCNYSNPVSWKTDIKKVHELCNVYPEKIISTKPTMFPLWLIPVIVLVTLGLLVTTGFCIHKRSKGYSVDAQMNTPTKVYENVDQENKKPQKSAEMLEQTEKPVTVYHTIGEKPDLPIRTNTTHNDNTADQTPSITENSKSAGTVTIYCTIDKQPDQPKPETDNTIYAVVKKPFPGFESPKLH</sequence>
<evidence type="ECO:0000313" key="1">
    <source>
        <dbReference type="Proteomes" id="UP000000437"/>
    </source>
</evidence>
<gene>
    <name evidence="2" type="primary">LOC101883813</name>
</gene>
<dbReference type="Proteomes" id="UP000000437">
    <property type="component" value="Chromosome 2"/>
</dbReference>
<reference evidence="2" key="1">
    <citation type="submission" date="2025-08" db="UniProtKB">
        <authorList>
            <consortium name="RefSeq"/>
        </authorList>
    </citation>
    <scope>IDENTIFICATION</scope>
    <source>
        <strain evidence="2">Tuebingen</strain>
        <tissue evidence="2">Fibroblasts and whole tissue</tissue>
    </source>
</reference>
<accession>A0AC58HY26</accession>
<name>A0AC58HY26_DANRE</name>
<keyword evidence="1" id="KW-1185">Reference proteome</keyword>
<evidence type="ECO:0000313" key="2">
    <source>
        <dbReference type="RefSeq" id="XP_073786870.1"/>
    </source>
</evidence>
<dbReference type="RefSeq" id="XP_073786870.1">
    <property type="nucleotide sequence ID" value="XM_073930769.1"/>
</dbReference>
<proteinExistence type="predicted"/>